<dbReference type="AlphaFoldDB" id="A0A6L2ZJM3"/>
<evidence type="ECO:0000256" key="10">
    <source>
        <dbReference type="PROSITE-ProRule" id="PRU00492"/>
    </source>
</evidence>
<dbReference type="Gene3D" id="1.10.1650.20">
    <property type="match status" value="1"/>
</dbReference>
<dbReference type="PROSITE" id="PS51161">
    <property type="entry name" value="ATP_CONE"/>
    <property type="match status" value="1"/>
</dbReference>
<dbReference type="NCBIfam" id="NF006578">
    <property type="entry name" value="PRK09103.1"/>
    <property type="match status" value="1"/>
</dbReference>
<feature type="domain" description="ATP-cone" evidence="12">
    <location>
        <begin position="5"/>
        <end position="95"/>
    </location>
</feature>
<evidence type="ECO:0000256" key="4">
    <source>
        <dbReference type="ARBA" id="ARBA00022840"/>
    </source>
</evidence>
<sequence length="762" mass="86020">MNQSLLVTKRDGRKERINLDKIHRVVDWAAEGLHNVSVSQVELRSHIQFYDGIKTADIHETIIKAAADLISTDAPDYQYLAARLAVFHLRKKAYGQFEPPPLFEHVSKMVAMKKYDQHLLADYSAAEFAEMESFIDHWRDLNFSYAAVKQLEGKYLVQNRVTGEIYESAQFLYILVAACLFSSYPRENRLDYVKRFYNAISTFKISLPTPIMAGVRTPTRQFSSCVLIECGDSLDSINAASSAIVKYVSQRAGIGINAGRLRAVGSPIRGGEAFHTGCIPFYKYFQTAVKSCSQGGVRGGAATLFYPLWHLEVESLLVLKNNRGVEDNRVRHMDYGVQINKLMYQRLLKGEDITLFSPSDVPGLYDAFFADQTEFERLYIKYEQDQTIRQQRIKAVDLFSLMMQERASTGRIYIQNVDHCNTHSPFDAKVAPVRQSNLCLEIALPTQPLNDINDESGEIALCTLSAFNLGAIDRLEELEELATLAVRALDALLDYQDYPIAAARNGSLGRRTLGIGVINLAYYLAKNGVGYSNADLKKNANSLTHRTFEAIQYYLLKASNDLAREKGACPWFDQTTYAQGLLPIDTYKKYLDEICNEPLHLDWEGLRQNIKQWGLRNSTLSALMPSETSSQISNATNGIEPPRGYVSIKASKDGILRQVVPEYERLKEHYQLLWDIPNNDGYLQLVGIMQKFVDQAISANTNYDPTRFSDNKVPMKQLLKDLLTAYKLGIKTLYYHNTRDGADDVQGDITTHDDCESGACKI</sequence>
<organism evidence="13 14">
    <name type="scientific">Candidatus Regiella insecticola</name>
    <dbReference type="NCBI Taxonomy" id="138073"/>
    <lineage>
        <taxon>Bacteria</taxon>
        <taxon>Pseudomonadati</taxon>
        <taxon>Pseudomonadota</taxon>
        <taxon>Gammaproteobacteria</taxon>
        <taxon>Enterobacterales</taxon>
        <taxon>Enterobacteriaceae</taxon>
        <taxon>aphid secondary symbionts</taxon>
        <taxon>Candidatus Regiella</taxon>
    </lineage>
</organism>
<dbReference type="InterPro" id="IPR039718">
    <property type="entry name" value="Rrm1"/>
</dbReference>
<gene>
    <name evidence="13" type="primary">nrdA</name>
    <name evidence="13" type="ORF">RINTU1_00350</name>
</gene>
<comment type="catalytic activity">
    <reaction evidence="8 11">
        <text>a 2'-deoxyribonucleoside 5'-diphosphate + [thioredoxin]-disulfide + H2O = a ribonucleoside 5'-diphosphate + [thioredoxin]-dithiol</text>
        <dbReference type="Rhea" id="RHEA:23252"/>
        <dbReference type="Rhea" id="RHEA-COMP:10698"/>
        <dbReference type="Rhea" id="RHEA-COMP:10700"/>
        <dbReference type="ChEBI" id="CHEBI:15377"/>
        <dbReference type="ChEBI" id="CHEBI:29950"/>
        <dbReference type="ChEBI" id="CHEBI:50058"/>
        <dbReference type="ChEBI" id="CHEBI:57930"/>
        <dbReference type="ChEBI" id="CHEBI:73316"/>
        <dbReference type="EC" id="1.17.4.1"/>
    </reaction>
</comment>
<keyword evidence="4 10" id="KW-0067">ATP-binding</keyword>
<dbReference type="EMBL" id="BLXO01000001">
    <property type="protein sequence ID" value="GFN45057.1"/>
    <property type="molecule type" value="Genomic_DNA"/>
</dbReference>
<dbReference type="PRINTS" id="PR01183">
    <property type="entry name" value="RIBORDTASEM1"/>
</dbReference>
<comment type="similarity">
    <text evidence="1 11">Belongs to the ribonucleoside diphosphate reductase large chain family.</text>
</comment>
<dbReference type="GO" id="GO:0009263">
    <property type="term" value="P:deoxyribonucleotide biosynthetic process"/>
    <property type="evidence" value="ECO:0007669"/>
    <property type="project" value="UniProtKB-KW"/>
</dbReference>
<dbReference type="Pfam" id="PF00317">
    <property type="entry name" value="Ribonuc_red_lgN"/>
    <property type="match status" value="1"/>
</dbReference>
<evidence type="ECO:0000256" key="11">
    <source>
        <dbReference type="RuleBase" id="RU003410"/>
    </source>
</evidence>
<dbReference type="InterPro" id="IPR013509">
    <property type="entry name" value="RNR_lsu_N"/>
</dbReference>
<evidence type="ECO:0000256" key="3">
    <source>
        <dbReference type="ARBA" id="ARBA00022741"/>
    </source>
</evidence>
<dbReference type="GO" id="GO:0005524">
    <property type="term" value="F:ATP binding"/>
    <property type="evidence" value="ECO:0007669"/>
    <property type="project" value="UniProtKB-UniRule"/>
</dbReference>
<accession>A0A6L2ZJM3</accession>
<evidence type="ECO:0000313" key="13">
    <source>
        <dbReference type="EMBL" id="GFN45057.1"/>
    </source>
</evidence>
<comment type="subunit">
    <text evidence="9">Tetramer of two alpha (R1) and two beta (R2) subunits. The B1 protein is a dimer of alpha subunits. A radical transfer pathway occurs between 'Tyr-122' of R2 and R1.</text>
</comment>
<evidence type="ECO:0000256" key="9">
    <source>
        <dbReference type="ARBA" id="ARBA00063592"/>
    </source>
</evidence>
<evidence type="ECO:0000256" key="1">
    <source>
        <dbReference type="ARBA" id="ARBA00010406"/>
    </source>
</evidence>
<dbReference type="InterPro" id="IPR013346">
    <property type="entry name" value="NrdE_NrdA_C"/>
</dbReference>
<dbReference type="GO" id="GO:0004748">
    <property type="term" value="F:ribonucleoside-diphosphate reductase activity, thioredoxin disulfide as acceptor"/>
    <property type="evidence" value="ECO:0007669"/>
    <property type="project" value="UniProtKB-EC"/>
</dbReference>
<evidence type="ECO:0000256" key="6">
    <source>
        <dbReference type="ARBA" id="ARBA00023116"/>
    </source>
</evidence>
<comment type="caution">
    <text evidence="13">The sequence shown here is derived from an EMBL/GenBank/DDBJ whole genome shotgun (WGS) entry which is preliminary data.</text>
</comment>
<dbReference type="InterPro" id="IPR005144">
    <property type="entry name" value="ATP-cone_dom"/>
</dbReference>
<keyword evidence="5 11" id="KW-0560">Oxidoreductase</keyword>
<keyword evidence="7" id="KW-1015">Disulfide bond</keyword>
<dbReference type="SUPFAM" id="SSF51998">
    <property type="entry name" value="PFL-like glycyl radical enzymes"/>
    <property type="match status" value="1"/>
</dbReference>
<evidence type="ECO:0000256" key="8">
    <source>
        <dbReference type="ARBA" id="ARBA00047754"/>
    </source>
</evidence>
<evidence type="ECO:0000259" key="12">
    <source>
        <dbReference type="PROSITE" id="PS51161"/>
    </source>
</evidence>
<dbReference type="GO" id="GO:0005971">
    <property type="term" value="C:ribonucleoside-diphosphate reductase complex"/>
    <property type="evidence" value="ECO:0007669"/>
    <property type="project" value="TreeGrafter"/>
</dbReference>
<dbReference type="PROSITE" id="PS00089">
    <property type="entry name" value="RIBORED_LARGE"/>
    <property type="match status" value="1"/>
</dbReference>
<dbReference type="NCBIfam" id="TIGR02506">
    <property type="entry name" value="NrdE_NrdA"/>
    <property type="match status" value="1"/>
</dbReference>
<evidence type="ECO:0000313" key="14">
    <source>
        <dbReference type="Proteomes" id="UP000504714"/>
    </source>
</evidence>
<comment type="function">
    <text evidence="11">Provides the precursors necessary for DNA synthesis. Catalyzes the biosynthesis of deoxyribonucleotides from the corresponding ribonucleotides.</text>
</comment>
<dbReference type="InterPro" id="IPR000788">
    <property type="entry name" value="RNR_lg_C"/>
</dbReference>
<keyword evidence="3 10" id="KW-0547">Nucleotide-binding</keyword>
<dbReference type="Pfam" id="PF02867">
    <property type="entry name" value="Ribonuc_red_lgC"/>
    <property type="match status" value="1"/>
</dbReference>
<name>A0A6L2ZJM3_9ENTR</name>
<dbReference type="Pfam" id="PF03477">
    <property type="entry name" value="ATP-cone"/>
    <property type="match status" value="1"/>
</dbReference>
<dbReference type="RefSeq" id="WP_176487003.1">
    <property type="nucleotide sequence ID" value="NZ_BLXO01000001.1"/>
</dbReference>
<protein>
    <recommendedName>
        <fullName evidence="11">Ribonucleoside-diphosphate reductase</fullName>
        <ecNumber evidence="11">1.17.4.1</ecNumber>
    </recommendedName>
</protein>
<dbReference type="PANTHER" id="PTHR11573">
    <property type="entry name" value="RIBONUCLEOSIDE-DIPHOSPHATE REDUCTASE LARGE CHAIN"/>
    <property type="match status" value="1"/>
</dbReference>
<evidence type="ECO:0000256" key="7">
    <source>
        <dbReference type="ARBA" id="ARBA00023157"/>
    </source>
</evidence>
<evidence type="ECO:0000256" key="5">
    <source>
        <dbReference type="ARBA" id="ARBA00023002"/>
    </source>
</evidence>
<dbReference type="FunFam" id="1.10.1650.20:FF:000001">
    <property type="entry name" value="Ribonucleoside-diphosphate reductase"/>
    <property type="match status" value="1"/>
</dbReference>
<keyword evidence="2" id="KW-0021">Allosteric enzyme</keyword>
<keyword evidence="6 11" id="KW-0215">Deoxyribonucleotide synthesis</keyword>
<dbReference type="UniPathway" id="UPA00326"/>
<dbReference type="PANTHER" id="PTHR11573:SF6">
    <property type="entry name" value="RIBONUCLEOSIDE-DIPHOSPHATE REDUCTASE LARGE SUBUNIT"/>
    <property type="match status" value="1"/>
</dbReference>
<proteinExistence type="inferred from homology"/>
<dbReference type="EC" id="1.17.4.1" evidence="11"/>
<reference evidence="13 14" key="1">
    <citation type="submission" date="2020-06" db="EMBL/GenBank/DDBJ databases">
        <title>The genome sequence of Candidatus Regiella insecticola strain Tut.</title>
        <authorList>
            <person name="Nikoh N."/>
            <person name="Tsuchida T."/>
            <person name="Koga R."/>
            <person name="Oshima K."/>
            <person name="Hattori M."/>
            <person name="Fukatsu T."/>
        </authorList>
    </citation>
    <scope>NUCLEOTIDE SEQUENCE [LARGE SCALE GENOMIC DNA]</scope>
    <source>
        <strain evidence="13 14">Tut</strain>
    </source>
</reference>
<dbReference type="Proteomes" id="UP000504714">
    <property type="component" value="Unassembled WGS sequence"/>
</dbReference>
<dbReference type="InterPro" id="IPR008926">
    <property type="entry name" value="RNR_R1-su_N"/>
</dbReference>
<dbReference type="Gene3D" id="3.20.70.20">
    <property type="match status" value="1"/>
</dbReference>
<evidence type="ECO:0000256" key="2">
    <source>
        <dbReference type="ARBA" id="ARBA00022533"/>
    </source>
</evidence>
<dbReference type="SUPFAM" id="SSF48168">
    <property type="entry name" value="R1 subunit of ribonucleotide reductase, N-terminal domain"/>
    <property type="match status" value="1"/>
</dbReference>